<dbReference type="GeneID" id="25328797"/>
<dbReference type="OrthoDB" id="410198at2759"/>
<reference evidence="1 2" key="1">
    <citation type="submission" date="2015-01" db="EMBL/GenBank/DDBJ databases">
        <title>The Genome Sequence of Exophiala xenobiotica CBS118157.</title>
        <authorList>
            <consortium name="The Broad Institute Genomics Platform"/>
            <person name="Cuomo C."/>
            <person name="de Hoog S."/>
            <person name="Gorbushina A."/>
            <person name="Stielow B."/>
            <person name="Teixiera M."/>
            <person name="Abouelleil A."/>
            <person name="Chapman S.B."/>
            <person name="Priest M."/>
            <person name="Young S.K."/>
            <person name="Wortman J."/>
            <person name="Nusbaum C."/>
            <person name="Birren B."/>
        </authorList>
    </citation>
    <scope>NUCLEOTIDE SEQUENCE [LARGE SCALE GENOMIC DNA]</scope>
    <source>
        <strain evidence="1 2">CBS 118157</strain>
    </source>
</reference>
<keyword evidence="2" id="KW-1185">Reference proteome</keyword>
<proteinExistence type="predicted"/>
<dbReference type="InterPro" id="IPR052523">
    <property type="entry name" value="Trichothecene_AcTrans"/>
</dbReference>
<dbReference type="Proteomes" id="UP000054342">
    <property type="component" value="Unassembled WGS sequence"/>
</dbReference>
<evidence type="ECO:0008006" key="3">
    <source>
        <dbReference type="Google" id="ProtNLM"/>
    </source>
</evidence>
<protein>
    <recommendedName>
        <fullName evidence="3">N-acetyltransferase domain-containing protein</fullName>
    </recommendedName>
</protein>
<name>A0A0D2EIU9_9EURO</name>
<sequence>MNGEQSVVAPFARVTKPDEVVRFAQVLCSAFSNDALNRYLFLGRESRPDHPKLADDADEKLEYWLPGTRKRFEKGSVLVQSSNWAAVALWIPPGIEKPAFPNTTEPDGVDEYATSVDRLKKKYLGDRLHWSLNLIGRAPDRPDKGAVRALVSPFLDRAREEGLPVWLEATNEHARDVYAHLGFSVVEEFRIGKGDVNSEGWLQEDGEGVLIYAMIAGL</sequence>
<accession>A0A0D2EIU9</accession>
<dbReference type="AlphaFoldDB" id="A0A0D2EIU9"/>
<dbReference type="InterPro" id="IPR016181">
    <property type="entry name" value="Acyl_CoA_acyltransferase"/>
</dbReference>
<dbReference type="RefSeq" id="XP_013315120.1">
    <property type="nucleotide sequence ID" value="XM_013459666.1"/>
</dbReference>
<gene>
    <name evidence="1" type="ORF">PV05_06889</name>
</gene>
<organism evidence="1 2">
    <name type="scientific">Exophiala xenobiotica</name>
    <dbReference type="NCBI Taxonomy" id="348802"/>
    <lineage>
        <taxon>Eukaryota</taxon>
        <taxon>Fungi</taxon>
        <taxon>Dikarya</taxon>
        <taxon>Ascomycota</taxon>
        <taxon>Pezizomycotina</taxon>
        <taxon>Eurotiomycetes</taxon>
        <taxon>Chaetothyriomycetidae</taxon>
        <taxon>Chaetothyriales</taxon>
        <taxon>Herpotrichiellaceae</taxon>
        <taxon>Exophiala</taxon>
    </lineage>
</organism>
<dbReference type="EMBL" id="KN847320">
    <property type="protein sequence ID" value="KIW54535.1"/>
    <property type="molecule type" value="Genomic_DNA"/>
</dbReference>
<dbReference type="SUPFAM" id="SSF55729">
    <property type="entry name" value="Acyl-CoA N-acyltransferases (Nat)"/>
    <property type="match status" value="1"/>
</dbReference>
<dbReference type="PANTHER" id="PTHR42791">
    <property type="entry name" value="GNAT FAMILY ACETYLTRANSFERASE"/>
    <property type="match status" value="1"/>
</dbReference>
<dbReference type="HOGENOM" id="CLU_069195_0_0_1"/>
<dbReference type="STRING" id="348802.A0A0D2EIU9"/>
<evidence type="ECO:0000313" key="1">
    <source>
        <dbReference type="EMBL" id="KIW54535.1"/>
    </source>
</evidence>
<dbReference type="Gene3D" id="3.40.630.30">
    <property type="match status" value="1"/>
</dbReference>
<dbReference type="PANTHER" id="PTHR42791:SF1">
    <property type="entry name" value="N-ACETYLTRANSFERASE DOMAIN-CONTAINING PROTEIN"/>
    <property type="match status" value="1"/>
</dbReference>
<evidence type="ECO:0000313" key="2">
    <source>
        <dbReference type="Proteomes" id="UP000054342"/>
    </source>
</evidence>